<accession>A0A2D4NZ90</accession>
<feature type="transmembrane region" description="Helical" evidence="1">
    <location>
        <begin position="21"/>
        <end position="39"/>
    </location>
</feature>
<keyword evidence="1" id="KW-0812">Transmembrane</keyword>
<keyword evidence="1" id="KW-0472">Membrane</keyword>
<proteinExistence type="predicted"/>
<reference evidence="2" key="2">
    <citation type="submission" date="2017-11" db="EMBL/GenBank/DDBJ databases">
        <title>Coralsnake Venomics: Analyses of Venom Gland Transcriptomes and Proteomes of Six Brazilian Taxa.</title>
        <authorList>
            <person name="Aird S.D."/>
            <person name="Jorge da Silva N."/>
            <person name="Qiu L."/>
            <person name="Villar-Briones A."/>
            <person name="Aparecida-Saddi V."/>
            <person name="Campos-Telles M.P."/>
            <person name="Grau M."/>
            <person name="Mikheyev A.S."/>
        </authorList>
    </citation>
    <scope>NUCLEOTIDE SEQUENCE</scope>
    <source>
        <tissue evidence="2">Venom_gland</tissue>
    </source>
</reference>
<dbReference type="AlphaFoldDB" id="A0A2D4NZ90"/>
<sequence>MHNQASQEQMSLWARITLNQLFVLLVLYIHYCPFIFFLAEMWNNQNIWGFISVKSQPTQNVQNAMVCIRFEPKLIFSFHTGSYTAATLEMLYWILNSSQSGIL</sequence>
<keyword evidence="1" id="KW-1133">Transmembrane helix</keyword>
<organism evidence="2">
    <name type="scientific">Micrurus surinamensis</name>
    <name type="common">Surinam coral snake</name>
    <dbReference type="NCBI Taxonomy" id="129470"/>
    <lineage>
        <taxon>Eukaryota</taxon>
        <taxon>Metazoa</taxon>
        <taxon>Chordata</taxon>
        <taxon>Craniata</taxon>
        <taxon>Vertebrata</taxon>
        <taxon>Euteleostomi</taxon>
        <taxon>Lepidosauria</taxon>
        <taxon>Squamata</taxon>
        <taxon>Bifurcata</taxon>
        <taxon>Unidentata</taxon>
        <taxon>Episquamata</taxon>
        <taxon>Toxicofera</taxon>
        <taxon>Serpentes</taxon>
        <taxon>Colubroidea</taxon>
        <taxon>Elapidae</taxon>
        <taxon>Elapinae</taxon>
        <taxon>Micrurus</taxon>
    </lineage>
</organism>
<dbReference type="EMBL" id="IACN01038243">
    <property type="protein sequence ID" value="LAB51037.1"/>
    <property type="molecule type" value="Transcribed_RNA"/>
</dbReference>
<name>A0A2D4NZ90_MICSU</name>
<evidence type="ECO:0000256" key="1">
    <source>
        <dbReference type="SAM" id="Phobius"/>
    </source>
</evidence>
<evidence type="ECO:0000313" key="2">
    <source>
        <dbReference type="EMBL" id="LAB51037.1"/>
    </source>
</evidence>
<protein>
    <submittedName>
        <fullName evidence="2">Uncharacterized protein</fullName>
    </submittedName>
</protein>
<reference evidence="2" key="1">
    <citation type="submission" date="2017-07" db="EMBL/GenBank/DDBJ databases">
        <authorList>
            <person name="Mikheyev A."/>
            <person name="Grau M."/>
        </authorList>
    </citation>
    <scope>NUCLEOTIDE SEQUENCE</scope>
    <source>
        <tissue evidence="2">Venom_gland</tissue>
    </source>
</reference>